<keyword evidence="2" id="KW-0560">Oxidoreductase</keyword>
<feature type="domain" description="Gfo/Idh/MocA-like oxidoreductase N-terminal" evidence="3">
    <location>
        <begin position="4"/>
        <end position="121"/>
    </location>
</feature>
<dbReference type="InterPro" id="IPR055170">
    <property type="entry name" value="GFO_IDH_MocA-like_dom"/>
</dbReference>
<sequence>MTRFRLGLVGAGRMGQVHVRAAAESSLVEIAAVADPIAASRLNLAGNGIKTYETAGDMIEAGEVDGVLIATPSNTHVDTVADIAARGLPILCEKPCGVTAEEARKAADVAERYKVHLQIGYWRRFVPELKQLRDDIRAGLLGNLYLVSCFQWDEAPPANSFRATGGGAFIDMGVHEFDQMRWLTGQEPTNFRVATSKTTFAGAVKGDPDAVQLLCDLSDGSSGLVSLGRRFPPGDACWTQVFGTSGFAEARFFWPPDGEAVFLNALQAQLEDFVQAARGGAPRGATASDAVAALTIAEAATELLSRDLNKAEGNNVR</sequence>
<dbReference type="PANTHER" id="PTHR42840:SF3">
    <property type="entry name" value="BINDING ROSSMANN FOLD OXIDOREDUCTASE, PUTATIVE (AFU_ORTHOLOGUE AFUA_2G10240)-RELATED"/>
    <property type="match status" value="1"/>
</dbReference>
<dbReference type="PANTHER" id="PTHR42840">
    <property type="entry name" value="NAD(P)-BINDING ROSSMANN-FOLD SUPERFAMILY PROTEIN-RELATED"/>
    <property type="match status" value="1"/>
</dbReference>
<feature type="domain" description="GFO/IDH/MocA-like oxidoreductase" evidence="4">
    <location>
        <begin position="130"/>
        <end position="247"/>
    </location>
</feature>
<reference evidence="5 6" key="1">
    <citation type="submission" date="2023-03" db="EMBL/GenBank/DDBJ databases">
        <authorList>
            <person name="Menendez E."/>
            <person name="Kaur S."/>
            <person name="Flores-Felix J.D."/>
            <person name="diCenzo G.C."/>
            <person name="Peix A."/>
            <person name="Velazquez E."/>
        </authorList>
    </citation>
    <scope>NUCLEOTIDE SEQUENCE [LARGE SCALE GENOMIC DNA]</scope>
    <source>
        <strain evidence="5 6">CCBAU 71714</strain>
        <plasmid evidence="5 6">pSkuCCBAU71714a</plasmid>
    </source>
</reference>
<evidence type="ECO:0000256" key="2">
    <source>
        <dbReference type="ARBA" id="ARBA00023002"/>
    </source>
</evidence>
<dbReference type="SUPFAM" id="SSF51735">
    <property type="entry name" value="NAD(P)-binding Rossmann-fold domains"/>
    <property type="match status" value="1"/>
</dbReference>
<name>A0ABY8TDH0_9HYPH</name>
<gene>
    <name evidence="5" type="ORF">PZL22_006002</name>
</gene>
<dbReference type="Pfam" id="PF01408">
    <property type="entry name" value="GFO_IDH_MocA"/>
    <property type="match status" value="1"/>
</dbReference>
<comment type="similarity">
    <text evidence="1">Belongs to the Gfo/Idh/MocA family.</text>
</comment>
<keyword evidence="6" id="KW-1185">Reference proteome</keyword>
<dbReference type="Pfam" id="PF22725">
    <property type="entry name" value="GFO_IDH_MocA_C3"/>
    <property type="match status" value="1"/>
</dbReference>
<proteinExistence type="inferred from homology"/>
<dbReference type="InterPro" id="IPR036291">
    <property type="entry name" value="NAD(P)-bd_dom_sf"/>
</dbReference>
<dbReference type="Proteomes" id="UP001233264">
    <property type="component" value="Plasmid pSkuCCBAU71714a"/>
</dbReference>
<evidence type="ECO:0000259" key="3">
    <source>
        <dbReference type="Pfam" id="PF01408"/>
    </source>
</evidence>
<evidence type="ECO:0000313" key="5">
    <source>
        <dbReference type="EMBL" id="WHS95837.1"/>
    </source>
</evidence>
<protein>
    <submittedName>
        <fullName evidence="5">Gfo/Idh/MocA family oxidoreductase</fullName>
    </submittedName>
</protein>
<dbReference type="Gene3D" id="3.30.360.10">
    <property type="entry name" value="Dihydrodipicolinate Reductase, domain 2"/>
    <property type="match status" value="1"/>
</dbReference>
<organism evidence="5 6">
    <name type="scientific">Sinorhizobium kummerowiae</name>
    <dbReference type="NCBI Taxonomy" id="158892"/>
    <lineage>
        <taxon>Bacteria</taxon>
        <taxon>Pseudomonadati</taxon>
        <taxon>Pseudomonadota</taxon>
        <taxon>Alphaproteobacteria</taxon>
        <taxon>Hyphomicrobiales</taxon>
        <taxon>Rhizobiaceae</taxon>
        <taxon>Sinorhizobium/Ensifer group</taxon>
        <taxon>Sinorhizobium</taxon>
    </lineage>
</organism>
<dbReference type="RefSeq" id="WP_014528469.1">
    <property type="nucleotide sequence ID" value="NZ_CP120366.1"/>
</dbReference>
<accession>A0ABY8TDH0</accession>
<evidence type="ECO:0000313" key="6">
    <source>
        <dbReference type="Proteomes" id="UP001233264"/>
    </source>
</evidence>
<dbReference type="Gene3D" id="3.40.50.720">
    <property type="entry name" value="NAD(P)-binding Rossmann-like Domain"/>
    <property type="match status" value="1"/>
</dbReference>
<evidence type="ECO:0000259" key="4">
    <source>
        <dbReference type="Pfam" id="PF22725"/>
    </source>
</evidence>
<keyword evidence="5" id="KW-0614">Plasmid</keyword>
<dbReference type="SUPFAM" id="SSF55347">
    <property type="entry name" value="Glyceraldehyde-3-phosphate dehydrogenase-like, C-terminal domain"/>
    <property type="match status" value="1"/>
</dbReference>
<geneLocation type="plasmid" evidence="5 6">
    <name>pSkuCCBAU71714a</name>
</geneLocation>
<dbReference type="InterPro" id="IPR000683">
    <property type="entry name" value="Gfo/Idh/MocA-like_OxRdtase_N"/>
</dbReference>
<evidence type="ECO:0000256" key="1">
    <source>
        <dbReference type="ARBA" id="ARBA00010928"/>
    </source>
</evidence>
<dbReference type="EMBL" id="CP120366">
    <property type="protein sequence ID" value="WHS95837.1"/>
    <property type="molecule type" value="Genomic_DNA"/>
</dbReference>